<sequence>MVRKKGARPDSSGAESFQADSAPELSGLAAFFGPSYSCGFSCHREADVDCSCRAAASKMYKNLGVTSWHDNKPEKRVLAKKRQVPDIYPQELKQEEDSLSPSRLKQGYALPVPNYEQETLFRAPKYDKFIDDGLLKCGKIITSVMTGKNEANNKMMSRQRSVNKEAPGQPPPYITKQDKREGKQQWFVDLNTLKSFSQLARRPPPLTSDLSKRNQECFDLLFEFRVPPPKAIWFLKFIAVHPQTVSTTSKGSKMKQTEFPGRDLILAEQSKNFIRVIADIVVKLNDFSSAESSKVIAFWNYLVPVFKHSFEDGLVDRQDFLMELAEVLHSQSNYPMDKPFAFRSLLVFYSHFICTVTQNVILARRVAHVVANRIRLYKAELDKCRKVKNAPETEAWYQDLLACQHHRPIIYTLTGILHAIVIECPQALIWNSFQVSSNQALPHQLCGSPLDVLPCPPEDLPLPPGPTKDSVVRVLKSKLTEIKRRSWGVKRNGR</sequence>
<evidence type="ECO:0000256" key="3">
    <source>
        <dbReference type="ARBA" id="ARBA00022491"/>
    </source>
</evidence>
<dbReference type="Pfam" id="PF12145">
    <property type="entry name" value="Med12-LCEWAV"/>
    <property type="match status" value="1"/>
</dbReference>
<evidence type="ECO:0000256" key="8">
    <source>
        <dbReference type="SAM" id="MobiDB-lite"/>
    </source>
</evidence>
<comment type="subcellular location">
    <subcellularLocation>
        <location evidence="1">Nucleus</location>
    </subcellularLocation>
</comment>
<evidence type="ECO:0000313" key="11">
    <source>
        <dbReference type="Proteomes" id="UP000298663"/>
    </source>
</evidence>
<dbReference type="GO" id="GO:0005634">
    <property type="term" value="C:nucleus"/>
    <property type="evidence" value="ECO:0007669"/>
    <property type="project" value="UniProtKB-SubCell"/>
</dbReference>
<reference evidence="10 11" key="1">
    <citation type="journal article" date="2015" name="Genome Biol.">
        <title>Comparative genomics of Steinernema reveals deeply conserved gene regulatory networks.</title>
        <authorList>
            <person name="Dillman A.R."/>
            <person name="Macchietto M."/>
            <person name="Porter C.F."/>
            <person name="Rogers A."/>
            <person name="Williams B."/>
            <person name="Antoshechkin I."/>
            <person name="Lee M.M."/>
            <person name="Goodwin Z."/>
            <person name="Lu X."/>
            <person name="Lewis E.E."/>
            <person name="Goodrich-Blair H."/>
            <person name="Stock S.P."/>
            <person name="Adams B.J."/>
            <person name="Sternberg P.W."/>
            <person name="Mortazavi A."/>
        </authorList>
    </citation>
    <scope>NUCLEOTIDE SEQUENCE [LARGE SCALE GENOMIC DNA]</scope>
    <source>
        <strain evidence="10 11">ALL</strain>
    </source>
</reference>
<protein>
    <recommendedName>
        <fullName evidence="9">Mediator complex subunit Med12 LCEWAV-domain domain-containing protein</fullName>
    </recommendedName>
</protein>
<proteinExistence type="inferred from homology"/>
<comment type="similarity">
    <text evidence="2">Belongs to the Mediator complex subunit 12 family.</text>
</comment>
<gene>
    <name evidence="10" type="ORF">L596_016274</name>
</gene>
<keyword evidence="4" id="KW-0805">Transcription regulation</keyword>
<keyword evidence="6" id="KW-0804">Transcription</keyword>
<evidence type="ECO:0000256" key="5">
    <source>
        <dbReference type="ARBA" id="ARBA00023159"/>
    </source>
</evidence>
<evidence type="ECO:0000256" key="4">
    <source>
        <dbReference type="ARBA" id="ARBA00023015"/>
    </source>
</evidence>
<accession>A0A4U5NI49</accession>
<dbReference type="OrthoDB" id="5876484at2759"/>
<feature type="domain" description="Mediator complex subunit Med12 LCEWAV-domain" evidence="9">
    <location>
        <begin position="386"/>
        <end position="487"/>
    </location>
</feature>
<evidence type="ECO:0000313" key="10">
    <source>
        <dbReference type="EMBL" id="TKR82574.1"/>
    </source>
</evidence>
<reference evidence="10 11" key="2">
    <citation type="journal article" date="2019" name="G3 (Bethesda)">
        <title>Hybrid Assembly of the Genome of the Entomopathogenic Nematode Steinernema carpocapsae Identifies the X-Chromosome.</title>
        <authorList>
            <person name="Serra L."/>
            <person name="Macchietto M."/>
            <person name="Macias-Munoz A."/>
            <person name="McGill C.J."/>
            <person name="Rodriguez I.M."/>
            <person name="Rodriguez B."/>
            <person name="Murad R."/>
            <person name="Mortazavi A."/>
        </authorList>
    </citation>
    <scope>NUCLEOTIDE SEQUENCE [LARGE SCALE GENOMIC DNA]</scope>
    <source>
        <strain evidence="10 11">ALL</strain>
    </source>
</reference>
<keyword evidence="3" id="KW-0678">Repressor</keyword>
<evidence type="ECO:0000259" key="9">
    <source>
        <dbReference type="Pfam" id="PF12145"/>
    </source>
</evidence>
<dbReference type="InterPro" id="IPR021990">
    <property type="entry name" value="Mediator_Med12_LCEWAV"/>
</dbReference>
<keyword evidence="11" id="KW-1185">Reference proteome</keyword>
<organism evidence="10 11">
    <name type="scientific">Steinernema carpocapsae</name>
    <name type="common">Entomopathogenic nematode</name>
    <dbReference type="NCBI Taxonomy" id="34508"/>
    <lineage>
        <taxon>Eukaryota</taxon>
        <taxon>Metazoa</taxon>
        <taxon>Ecdysozoa</taxon>
        <taxon>Nematoda</taxon>
        <taxon>Chromadorea</taxon>
        <taxon>Rhabditida</taxon>
        <taxon>Tylenchina</taxon>
        <taxon>Panagrolaimomorpha</taxon>
        <taxon>Strongyloidoidea</taxon>
        <taxon>Steinernematidae</taxon>
        <taxon>Steinernema</taxon>
    </lineage>
</organism>
<dbReference type="AlphaFoldDB" id="A0A4U5NI49"/>
<feature type="region of interest" description="Disordered" evidence="8">
    <location>
        <begin position="157"/>
        <end position="178"/>
    </location>
</feature>
<evidence type="ECO:0000256" key="1">
    <source>
        <dbReference type="ARBA" id="ARBA00004123"/>
    </source>
</evidence>
<evidence type="ECO:0000256" key="7">
    <source>
        <dbReference type="ARBA" id="ARBA00023242"/>
    </source>
</evidence>
<keyword evidence="5" id="KW-0010">Activator</keyword>
<evidence type="ECO:0000256" key="6">
    <source>
        <dbReference type="ARBA" id="ARBA00023163"/>
    </source>
</evidence>
<name>A0A4U5NI49_STECR</name>
<comment type="caution">
    <text evidence="10">The sequence shown here is derived from an EMBL/GenBank/DDBJ whole genome shotgun (WGS) entry which is preliminary data.</text>
</comment>
<evidence type="ECO:0000256" key="2">
    <source>
        <dbReference type="ARBA" id="ARBA00010289"/>
    </source>
</evidence>
<dbReference type="EMBL" id="AZBU02000004">
    <property type="protein sequence ID" value="TKR82574.1"/>
    <property type="molecule type" value="Genomic_DNA"/>
</dbReference>
<keyword evidence="7" id="KW-0539">Nucleus</keyword>
<dbReference type="Proteomes" id="UP000298663">
    <property type="component" value="Unassembled WGS sequence"/>
</dbReference>